<keyword evidence="2" id="KW-1185">Reference proteome</keyword>
<sequence length="288" mass="32293">MTPSPTLRPAVQACTESQNRPLPFEYNIFPDRSRLPGYPSHYENVLPHPNAVIANTMDTLPSYRQEDPSPPFPDAFDVLPTKAFSAFQARVPDVPSVADEPMPSLPRKERKNPSHSLRSLDKENVAPRSTSSSQRAPSSYDDDFNLRSPSHRHKRSSKARRTHPYNDERTAPSPNATTTANSQQARQNARREEPTGKKSRTPNAESEKGRRVARKKAIFALKKILDPLGMHPKTVIDTIAAVVPALDGLDQENKSLLKQNGELKRIVSTLYQQLRPSFSFAHPLRSTF</sequence>
<proteinExistence type="predicted"/>
<evidence type="ECO:0000313" key="2">
    <source>
        <dbReference type="Proteomes" id="UP000814033"/>
    </source>
</evidence>
<evidence type="ECO:0000313" key="1">
    <source>
        <dbReference type="EMBL" id="KAI0041197.1"/>
    </source>
</evidence>
<dbReference type="EMBL" id="MU276138">
    <property type="protein sequence ID" value="KAI0041197.1"/>
    <property type="molecule type" value="Genomic_DNA"/>
</dbReference>
<comment type="caution">
    <text evidence="1">The sequence shown here is derived from an EMBL/GenBank/DDBJ whole genome shotgun (WGS) entry which is preliminary data.</text>
</comment>
<organism evidence="1 2">
    <name type="scientific">Auriscalpium vulgare</name>
    <dbReference type="NCBI Taxonomy" id="40419"/>
    <lineage>
        <taxon>Eukaryota</taxon>
        <taxon>Fungi</taxon>
        <taxon>Dikarya</taxon>
        <taxon>Basidiomycota</taxon>
        <taxon>Agaricomycotina</taxon>
        <taxon>Agaricomycetes</taxon>
        <taxon>Russulales</taxon>
        <taxon>Auriscalpiaceae</taxon>
        <taxon>Auriscalpium</taxon>
    </lineage>
</organism>
<gene>
    <name evidence="1" type="ORF">FA95DRAFT_765277</name>
</gene>
<protein>
    <submittedName>
        <fullName evidence="1">Uncharacterized protein</fullName>
    </submittedName>
</protein>
<reference evidence="1" key="2">
    <citation type="journal article" date="2022" name="New Phytol.">
        <title>Evolutionary transition to the ectomycorrhizal habit in the genomes of a hyperdiverse lineage of mushroom-forming fungi.</title>
        <authorList>
            <person name="Looney B."/>
            <person name="Miyauchi S."/>
            <person name="Morin E."/>
            <person name="Drula E."/>
            <person name="Courty P.E."/>
            <person name="Kohler A."/>
            <person name="Kuo A."/>
            <person name="LaButti K."/>
            <person name="Pangilinan J."/>
            <person name="Lipzen A."/>
            <person name="Riley R."/>
            <person name="Andreopoulos W."/>
            <person name="He G."/>
            <person name="Johnson J."/>
            <person name="Nolan M."/>
            <person name="Tritt A."/>
            <person name="Barry K.W."/>
            <person name="Grigoriev I.V."/>
            <person name="Nagy L.G."/>
            <person name="Hibbett D."/>
            <person name="Henrissat B."/>
            <person name="Matheny P.B."/>
            <person name="Labbe J."/>
            <person name="Martin F.M."/>
        </authorList>
    </citation>
    <scope>NUCLEOTIDE SEQUENCE</scope>
    <source>
        <strain evidence="1">FP105234-sp</strain>
    </source>
</reference>
<dbReference type="Proteomes" id="UP000814033">
    <property type="component" value="Unassembled WGS sequence"/>
</dbReference>
<reference evidence="1" key="1">
    <citation type="submission" date="2021-02" db="EMBL/GenBank/DDBJ databases">
        <authorList>
            <consortium name="DOE Joint Genome Institute"/>
            <person name="Ahrendt S."/>
            <person name="Looney B.P."/>
            <person name="Miyauchi S."/>
            <person name="Morin E."/>
            <person name="Drula E."/>
            <person name="Courty P.E."/>
            <person name="Chicoki N."/>
            <person name="Fauchery L."/>
            <person name="Kohler A."/>
            <person name="Kuo A."/>
            <person name="Labutti K."/>
            <person name="Pangilinan J."/>
            <person name="Lipzen A."/>
            <person name="Riley R."/>
            <person name="Andreopoulos W."/>
            <person name="He G."/>
            <person name="Johnson J."/>
            <person name="Barry K.W."/>
            <person name="Grigoriev I.V."/>
            <person name="Nagy L."/>
            <person name="Hibbett D."/>
            <person name="Henrissat B."/>
            <person name="Matheny P.B."/>
            <person name="Labbe J."/>
            <person name="Martin F."/>
        </authorList>
    </citation>
    <scope>NUCLEOTIDE SEQUENCE</scope>
    <source>
        <strain evidence="1">FP105234-sp</strain>
    </source>
</reference>
<name>A0ACB8RB70_9AGAM</name>
<accession>A0ACB8RB70</accession>